<dbReference type="Pfam" id="PF07686">
    <property type="entry name" value="V-set"/>
    <property type="match status" value="1"/>
</dbReference>
<evidence type="ECO:0000256" key="2">
    <source>
        <dbReference type="ARBA" id="ARBA00022729"/>
    </source>
</evidence>
<dbReference type="Proteomes" id="UP000314986">
    <property type="component" value="Unassembled WGS sequence"/>
</dbReference>
<reference evidence="11" key="4">
    <citation type="submission" date="2025-05" db="UniProtKB">
        <authorList>
            <consortium name="Ensembl"/>
        </authorList>
    </citation>
    <scope>IDENTIFICATION</scope>
</reference>
<dbReference type="KEGG" id="cmk:103191209"/>
<keyword evidence="7" id="KW-0812">Transmembrane</keyword>
<reference evidence="12" key="1">
    <citation type="journal article" date="2006" name="Science">
        <title>Ancient noncoding elements conserved in the human genome.</title>
        <authorList>
            <person name="Venkatesh B."/>
            <person name="Kirkness E.F."/>
            <person name="Loh Y.H."/>
            <person name="Halpern A.L."/>
            <person name="Lee A.P."/>
            <person name="Johnson J."/>
            <person name="Dandona N."/>
            <person name="Viswanathan L.D."/>
            <person name="Tay A."/>
            <person name="Venter J.C."/>
            <person name="Strausberg R.L."/>
            <person name="Brenner S."/>
        </authorList>
    </citation>
    <scope>NUCLEOTIDE SEQUENCE [LARGE SCALE GENOMIC DNA]</scope>
</reference>
<dbReference type="InterPro" id="IPR003599">
    <property type="entry name" value="Ig_sub"/>
</dbReference>
<dbReference type="EMBL" id="JW873525">
    <property type="protein sequence ID" value="AFP06042.1"/>
    <property type="molecule type" value="mRNA"/>
</dbReference>
<evidence type="ECO:0000256" key="7">
    <source>
        <dbReference type="SAM" id="Phobius"/>
    </source>
</evidence>
<feature type="signal peptide" evidence="8">
    <location>
        <begin position="1"/>
        <end position="19"/>
    </location>
</feature>
<dbReference type="InterPro" id="IPR013106">
    <property type="entry name" value="Ig_V-set"/>
</dbReference>
<dbReference type="GO" id="GO:0005102">
    <property type="term" value="F:signaling receptor binding"/>
    <property type="evidence" value="ECO:0007669"/>
    <property type="project" value="TreeGrafter"/>
</dbReference>
<reference evidence="10 12" key="3">
    <citation type="journal article" date="2014" name="Nature">
        <title>Elephant shark genome provides unique insights into gnathostome evolution.</title>
        <authorList>
            <consortium name="International Elephant Shark Genome Sequencing Consortium"/>
            <person name="Venkatesh B."/>
            <person name="Lee A.P."/>
            <person name="Ravi V."/>
            <person name="Maurya A.K."/>
            <person name="Lian M.M."/>
            <person name="Swann J.B."/>
            <person name="Ohta Y."/>
            <person name="Flajnik M.F."/>
            <person name="Sutoh Y."/>
            <person name="Kasahara M."/>
            <person name="Hoon S."/>
            <person name="Gangu V."/>
            <person name="Roy S.W."/>
            <person name="Irimia M."/>
            <person name="Korzh V."/>
            <person name="Kondrychyn I."/>
            <person name="Lim Z.W."/>
            <person name="Tay B.H."/>
            <person name="Tohari S."/>
            <person name="Kong K.W."/>
            <person name="Ho S."/>
            <person name="Lorente-Galdos B."/>
            <person name="Quilez J."/>
            <person name="Marques-Bonet T."/>
            <person name="Raney B.J."/>
            <person name="Ingham P.W."/>
            <person name="Tay A."/>
            <person name="Hillier L.W."/>
            <person name="Minx P."/>
            <person name="Boehm T."/>
            <person name="Wilson R.K."/>
            <person name="Brenner S."/>
            <person name="Warren W.C."/>
        </authorList>
    </citation>
    <scope>NUCLEOTIDE SEQUENCE</scope>
    <source>
        <tissue evidence="10">Heart</tissue>
    </source>
</reference>
<evidence type="ECO:0000313" key="10">
    <source>
        <dbReference type="EMBL" id="AFP06042.1"/>
    </source>
</evidence>
<organism evidence="10">
    <name type="scientific">Callorhinchus milii</name>
    <name type="common">Ghost shark</name>
    <dbReference type="NCBI Taxonomy" id="7868"/>
    <lineage>
        <taxon>Eukaryota</taxon>
        <taxon>Metazoa</taxon>
        <taxon>Chordata</taxon>
        <taxon>Craniata</taxon>
        <taxon>Vertebrata</taxon>
        <taxon>Chondrichthyes</taxon>
        <taxon>Holocephali</taxon>
        <taxon>Chimaeriformes</taxon>
        <taxon>Callorhinchidae</taxon>
        <taxon>Callorhinchus</taxon>
    </lineage>
</organism>
<proteinExistence type="evidence at transcript level"/>
<dbReference type="GO" id="GO:0050852">
    <property type="term" value="P:T cell receptor signaling pathway"/>
    <property type="evidence" value="ECO:0007669"/>
    <property type="project" value="TreeGrafter"/>
</dbReference>
<evidence type="ECO:0000313" key="12">
    <source>
        <dbReference type="Proteomes" id="UP000314986"/>
    </source>
</evidence>
<dbReference type="AlphaFoldDB" id="V9L2M8"/>
<keyword evidence="4" id="KW-1015">Disulfide bond</keyword>
<dbReference type="SUPFAM" id="SSF48726">
    <property type="entry name" value="Immunoglobulin"/>
    <property type="match status" value="2"/>
</dbReference>
<accession>V9L2M8</accession>
<dbReference type="OrthoDB" id="10055806at2759"/>
<evidence type="ECO:0000256" key="3">
    <source>
        <dbReference type="ARBA" id="ARBA00023136"/>
    </source>
</evidence>
<keyword evidence="3 7" id="KW-0472">Membrane</keyword>
<keyword evidence="7" id="KW-1133">Transmembrane helix</keyword>
<name>V9L2M8_CALMI</name>
<evidence type="ECO:0000259" key="9">
    <source>
        <dbReference type="PROSITE" id="PS50835"/>
    </source>
</evidence>
<keyword evidence="5" id="KW-0325">Glycoprotein</keyword>
<keyword evidence="12" id="KW-1185">Reference proteome</keyword>
<keyword evidence="6" id="KW-0393">Immunoglobulin domain</keyword>
<dbReference type="GO" id="GO:1903037">
    <property type="term" value="P:regulation of leukocyte cell-cell adhesion"/>
    <property type="evidence" value="ECO:0007669"/>
    <property type="project" value="UniProtKB-ARBA"/>
</dbReference>
<dbReference type="Ensembl" id="ENSCMIT00000030431.1">
    <property type="protein sequence ID" value="ENSCMIP00000029965.1"/>
    <property type="gene ID" value="ENSCMIG00000012934.1"/>
</dbReference>
<dbReference type="GeneID" id="103191209"/>
<evidence type="ECO:0000256" key="5">
    <source>
        <dbReference type="ARBA" id="ARBA00023180"/>
    </source>
</evidence>
<dbReference type="GO" id="GO:0050863">
    <property type="term" value="P:regulation of T cell activation"/>
    <property type="evidence" value="ECO:0007669"/>
    <property type="project" value="UniProtKB-ARBA"/>
</dbReference>
<dbReference type="InterPro" id="IPR013783">
    <property type="entry name" value="Ig-like_fold"/>
</dbReference>
<evidence type="ECO:0000256" key="4">
    <source>
        <dbReference type="ARBA" id="ARBA00023157"/>
    </source>
</evidence>
<protein>
    <submittedName>
        <fullName evidence="10 11">CD276 antigen</fullName>
    </submittedName>
</protein>
<feature type="chain" id="PRO_5044739617" evidence="8">
    <location>
        <begin position="20"/>
        <end position="307"/>
    </location>
</feature>
<feature type="transmembrane region" description="Helical" evidence="7">
    <location>
        <begin position="249"/>
        <end position="271"/>
    </location>
</feature>
<comment type="subcellular location">
    <subcellularLocation>
        <location evidence="1">Membrane</location>
    </subcellularLocation>
</comment>
<reference evidence="12" key="2">
    <citation type="journal article" date="2007" name="PLoS Biol.">
        <title>Survey sequencing and comparative analysis of the elephant shark (Callorhinchus milii) genome.</title>
        <authorList>
            <person name="Venkatesh B."/>
            <person name="Kirkness E.F."/>
            <person name="Loh Y.H."/>
            <person name="Halpern A.L."/>
            <person name="Lee A.P."/>
            <person name="Johnson J."/>
            <person name="Dandona N."/>
            <person name="Viswanathan L.D."/>
            <person name="Tay A."/>
            <person name="Venter J.C."/>
            <person name="Strausberg R.L."/>
            <person name="Brenner S."/>
        </authorList>
    </citation>
    <scope>NUCLEOTIDE SEQUENCE [LARGE SCALE GENOMIC DNA]</scope>
</reference>
<dbReference type="OMA" id="ENINNGW"/>
<evidence type="ECO:0000256" key="1">
    <source>
        <dbReference type="ARBA" id="ARBA00004370"/>
    </source>
</evidence>
<dbReference type="PANTHER" id="PTHR24100:SF145">
    <property type="entry name" value="CD276 ANTIGEN"/>
    <property type="match status" value="1"/>
</dbReference>
<gene>
    <name evidence="11" type="primary">LOC103191209</name>
</gene>
<feature type="domain" description="Ig-like" evidence="9">
    <location>
        <begin position="34"/>
        <end position="126"/>
    </location>
</feature>
<dbReference type="InterPro" id="IPR007110">
    <property type="entry name" value="Ig-like_dom"/>
</dbReference>
<dbReference type="Gene3D" id="2.60.40.10">
    <property type="entry name" value="Immunoglobulins"/>
    <property type="match status" value="2"/>
</dbReference>
<evidence type="ECO:0000313" key="11">
    <source>
        <dbReference type="Ensembl" id="ENSCMIP00000029965.1"/>
    </source>
</evidence>
<evidence type="ECO:0000256" key="8">
    <source>
        <dbReference type="SAM" id="SignalP"/>
    </source>
</evidence>
<dbReference type="RefSeq" id="XP_042194412.1">
    <property type="nucleotide sequence ID" value="XM_042338478.1"/>
</dbReference>
<dbReference type="InterPro" id="IPR036179">
    <property type="entry name" value="Ig-like_dom_sf"/>
</dbReference>
<sequence>MKNLLGVFVTFGFSLMAAGFEVHVPREPVTVIHGHYAVLQCSFTPSAMSTEGIVITWQRDDTNEVVHSYYYNKEQLSKQSHRYTGRASIFPEEIKRGNASLKLEGVRPEDSGKYMCFVSTKQADANGIISVKFAAYYKEPVLVIELGTNATLFRFESQGFPQAVVSWFDEQHKDISFQANTFFEKNADGLYSVHSTLEIGESSADSLNFTFRIRNDALEQSLSRIFVFASEVKTETKQKTESPVARNRWIVALILLLIEFTVILFLVKALLSKHRTLLEHEKRHQNKQIFSPLTASYNKSFLLPNVL</sequence>
<evidence type="ECO:0000256" key="6">
    <source>
        <dbReference type="ARBA" id="ARBA00023319"/>
    </source>
</evidence>
<keyword evidence="2 8" id="KW-0732">Signal</keyword>
<dbReference type="InterPro" id="IPR050504">
    <property type="entry name" value="IgSF_BTN/MOG"/>
</dbReference>
<dbReference type="GO" id="GO:0001817">
    <property type="term" value="P:regulation of cytokine production"/>
    <property type="evidence" value="ECO:0007669"/>
    <property type="project" value="TreeGrafter"/>
</dbReference>
<dbReference type="GO" id="GO:0009897">
    <property type="term" value="C:external side of plasma membrane"/>
    <property type="evidence" value="ECO:0007669"/>
    <property type="project" value="TreeGrafter"/>
</dbReference>
<dbReference type="GeneTree" id="ENSGT00940000154641"/>
<dbReference type="PANTHER" id="PTHR24100">
    <property type="entry name" value="BUTYROPHILIN"/>
    <property type="match status" value="1"/>
</dbReference>
<dbReference type="SMART" id="SM00406">
    <property type="entry name" value="IGv"/>
    <property type="match status" value="1"/>
</dbReference>
<dbReference type="SMR" id="V9L2M8"/>
<dbReference type="PROSITE" id="PS50835">
    <property type="entry name" value="IG_LIKE"/>
    <property type="match status" value="1"/>
</dbReference>
<dbReference type="SMART" id="SM00409">
    <property type="entry name" value="IG"/>
    <property type="match status" value="1"/>
</dbReference>
<dbReference type="FunFam" id="2.60.40.10:FF:000142">
    <property type="entry name" value="V-set domain-containing T-cell activation inhibitor 1"/>
    <property type="match status" value="1"/>
</dbReference>